<dbReference type="EMBL" id="QGGY01000003">
    <property type="protein sequence ID" value="PWJ77366.1"/>
    <property type="molecule type" value="Genomic_DNA"/>
</dbReference>
<evidence type="ECO:0000259" key="4">
    <source>
        <dbReference type="PROSITE" id="PS50932"/>
    </source>
</evidence>
<name>A0AB73T6V3_9FIRM</name>
<dbReference type="InterPro" id="IPR000843">
    <property type="entry name" value="HTH_LacI"/>
</dbReference>
<evidence type="ECO:0000256" key="3">
    <source>
        <dbReference type="ARBA" id="ARBA00023163"/>
    </source>
</evidence>
<keyword evidence="6" id="KW-1185">Reference proteome</keyword>
<keyword evidence="1" id="KW-0805">Transcription regulation</keyword>
<dbReference type="RefSeq" id="WP_109625469.1">
    <property type="nucleotide sequence ID" value="NZ_JANKBI010000002.1"/>
</dbReference>
<protein>
    <submittedName>
        <fullName evidence="5">LacI family transcriptional regulator</fullName>
    </submittedName>
</protein>
<evidence type="ECO:0000313" key="5">
    <source>
        <dbReference type="EMBL" id="PWJ77366.1"/>
    </source>
</evidence>
<dbReference type="CDD" id="cd06267">
    <property type="entry name" value="PBP1_LacI_sugar_binding-like"/>
    <property type="match status" value="1"/>
</dbReference>
<dbReference type="PANTHER" id="PTHR30146">
    <property type="entry name" value="LACI-RELATED TRANSCRIPTIONAL REPRESSOR"/>
    <property type="match status" value="1"/>
</dbReference>
<dbReference type="InterPro" id="IPR028082">
    <property type="entry name" value="Peripla_BP_I"/>
</dbReference>
<feature type="domain" description="HTH lacI-type" evidence="4">
    <location>
        <begin position="3"/>
        <end position="56"/>
    </location>
</feature>
<evidence type="ECO:0000256" key="2">
    <source>
        <dbReference type="ARBA" id="ARBA00023125"/>
    </source>
</evidence>
<dbReference type="SMART" id="SM00354">
    <property type="entry name" value="HTH_LACI"/>
    <property type="match status" value="1"/>
</dbReference>
<dbReference type="AlphaFoldDB" id="A0AB73T6V3"/>
<proteinExistence type="predicted"/>
<dbReference type="Gene3D" id="3.40.50.2300">
    <property type="match status" value="2"/>
</dbReference>
<accession>A0AB73T6V3</accession>
<dbReference type="Proteomes" id="UP000245412">
    <property type="component" value="Unassembled WGS sequence"/>
</dbReference>
<dbReference type="SUPFAM" id="SSF47413">
    <property type="entry name" value="lambda repressor-like DNA-binding domains"/>
    <property type="match status" value="1"/>
</dbReference>
<keyword evidence="3" id="KW-0804">Transcription</keyword>
<dbReference type="GO" id="GO:0003700">
    <property type="term" value="F:DNA-binding transcription factor activity"/>
    <property type="evidence" value="ECO:0007669"/>
    <property type="project" value="TreeGrafter"/>
</dbReference>
<evidence type="ECO:0000313" key="6">
    <source>
        <dbReference type="Proteomes" id="UP000245412"/>
    </source>
</evidence>
<dbReference type="Pfam" id="PF00356">
    <property type="entry name" value="LacI"/>
    <property type="match status" value="1"/>
</dbReference>
<keyword evidence="2" id="KW-0238">DNA-binding</keyword>
<dbReference type="Pfam" id="PF13377">
    <property type="entry name" value="Peripla_BP_3"/>
    <property type="match status" value="1"/>
</dbReference>
<dbReference type="Gene3D" id="1.10.260.40">
    <property type="entry name" value="lambda repressor-like DNA-binding domains"/>
    <property type="match status" value="1"/>
</dbReference>
<sequence length="339" mass="38380">MEITIKDVAKEAGVAISTVSKYMSGGSVRQENEVRIREAVKKLGYSPNSLARGLKRSKTFTVGLMIEAMDGPYWAKLINYLEAELQKIGYALILCCHGKSVELAREYAEYLTSQMVDGIFFAPIQEEEDYMNVPREKEIPLIALEAAKGFEVYGLVQTNYTAMAYELVENLIIKGHEKIAVIGGAPSLRSVQECMRGYMHVMEDYDIEVCREWMLYGENTRESGLEMMYRLWQAEKKPTAVFAANYYMAMGVLRAASELHIVVPDELSLAVIDDYVFSTLVPVKVTAATQPLEKISHEACRLFRESLEHPKQKRAEKVRIKGEIVPRESIAPPRDEEEE</sequence>
<dbReference type="SUPFAM" id="SSF53822">
    <property type="entry name" value="Periplasmic binding protein-like I"/>
    <property type="match status" value="1"/>
</dbReference>
<gene>
    <name evidence="5" type="ORF">C7383_103210</name>
</gene>
<dbReference type="GO" id="GO:0000976">
    <property type="term" value="F:transcription cis-regulatory region binding"/>
    <property type="evidence" value="ECO:0007669"/>
    <property type="project" value="TreeGrafter"/>
</dbReference>
<evidence type="ECO:0000256" key="1">
    <source>
        <dbReference type="ARBA" id="ARBA00023015"/>
    </source>
</evidence>
<dbReference type="PANTHER" id="PTHR30146:SF109">
    <property type="entry name" value="HTH-TYPE TRANSCRIPTIONAL REGULATOR GALS"/>
    <property type="match status" value="1"/>
</dbReference>
<dbReference type="CDD" id="cd01392">
    <property type="entry name" value="HTH_LacI"/>
    <property type="match status" value="1"/>
</dbReference>
<dbReference type="PROSITE" id="PS50932">
    <property type="entry name" value="HTH_LACI_2"/>
    <property type="match status" value="1"/>
</dbReference>
<dbReference type="InterPro" id="IPR046335">
    <property type="entry name" value="LacI/GalR-like_sensor"/>
</dbReference>
<organism evidence="5 6">
    <name type="scientific">Murimonas intestini</name>
    <dbReference type="NCBI Taxonomy" id="1337051"/>
    <lineage>
        <taxon>Bacteria</taxon>
        <taxon>Bacillati</taxon>
        <taxon>Bacillota</taxon>
        <taxon>Clostridia</taxon>
        <taxon>Lachnospirales</taxon>
        <taxon>Lachnospiraceae</taxon>
        <taxon>Murimonas</taxon>
    </lineage>
</organism>
<dbReference type="InterPro" id="IPR010982">
    <property type="entry name" value="Lambda_DNA-bd_dom_sf"/>
</dbReference>
<comment type="caution">
    <text evidence="5">The sequence shown here is derived from an EMBL/GenBank/DDBJ whole genome shotgun (WGS) entry which is preliminary data.</text>
</comment>
<reference evidence="5 6" key="1">
    <citation type="submission" date="2018-05" db="EMBL/GenBank/DDBJ databases">
        <authorList>
            <person name="Goeker M."/>
            <person name="Huntemann M."/>
            <person name="Clum A."/>
            <person name="Pillay M."/>
            <person name="Palaniappan K."/>
            <person name="Varghese N."/>
            <person name="Mikhailova N."/>
            <person name="Stamatis D."/>
            <person name="Reddy T."/>
            <person name="Daum C."/>
            <person name="Shapiro N."/>
            <person name="Ivanova N."/>
            <person name="Kyrpides N."/>
            <person name="Woyke T."/>
        </authorList>
    </citation>
    <scope>NUCLEOTIDE SEQUENCE [LARGE SCALE GENOMIC DNA]</scope>
    <source>
        <strain evidence="5 6">DSM 26524</strain>
    </source>
</reference>